<evidence type="ECO:0000259" key="2">
    <source>
        <dbReference type="Pfam" id="PF22725"/>
    </source>
</evidence>
<comment type="caution">
    <text evidence="3">The sequence shown here is derived from an EMBL/GenBank/DDBJ whole genome shotgun (WGS) entry which is preliminary data.</text>
</comment>
<evidence type="ECO:0000259" key="1">
    <source>
        <dbReference type="Pfam" id="PF01408"/>
    </source>
</evidence>
<feature type="non-terminal residue" evidence="3">
    <location>
        <position position="281"/>
    </location>
</feature>
<dbReference type="Pfam" id="PF22725">
    <property type="entry name" value="GFO_IDH_MocA_C3"/>
    <property type="match status" value="1"/>
</dbReference>
<dbReference type="AlphaFoldDB" id="X1BXG3"/>
<dbReference type="SUPFAM" id="SSF51735">
    <property type="entry name" value="NAD(P)-binding Rossmann-fold domains"/>
    <property type="match status" value="1"/>
</dbReference>
<dbReference type="Gene3D" id="3.30.360.10">
    <property type="entry name" value="Dihydrodipicolinate Reductase, domain 2"/>
    <property type="match status" value="1"/>
</dbReference>
<dbReference type="GO" id="GO:0000166">
    <property type="term" value="F:nucleotide binding"/>
    <property type="evidence" value="ECO:0007669"/>
    <property type="project" value="InterPro"/>
</dbReference>
<dbReference type="PANTHER" id="PTHR43708:SF8">
    <property type="entry name" value="OXIDOREDUCTASE"/>
    <property type="match status" value="1"/>
</dbReference>
<feature type="domain" description="Gfo/Idh/MocA-like oxidoreductase N-terminal" evidence="1">
    <location>
        <begin position="14"/>
        <end position="86"/>
    </location>
</feature>
<dbReference type="InterPro" id="IPR051317">
    <property type="entry name" value="Gfo/Idh/MocA_oxidoreduct"/>
</dbReference>
<accession>X1BXG3</accession>
<dbReference type="InterPro" id="IPR036291">
    <property type="entry name" value="NAD(P)-bd_dom_sf"/>
</dbReference>
<name>X1BXG3_9ZZZZ</name>
<reference evidence="3" key="1">
    <citation type="journal article" date="2014" name="Front. Microbiol.">
        <title>High frequency of phylogenetically diverse reductive dehalogenase-homologous genes in deep subseafloor sedimentary metagenomes.</title>
        <authorList>
            <person name="Kawai M."/>
            <person name="Futagami T."/>
            <person name="Toyoda A."/>
            <person name="Takaki Y."/>
            <person name="Nishi S."/>
            <person name="Hori S."/>
            <person name="Arai W."/>
            <person name="Tsubouchi T."/>
            <person name="Morono Y."/>
            <person name="Uchiyama I."/>
            <person name="Ito T."/>
            <person name="Fujiyama A."/>
            <person name="Inagaki F."/>
            <person name="Takami H."/>
        </authorList>
    </citation>
    <scope>NUCLEOTIDE SEQUENCE</scope>
    <source>
        <strain evidence="3">Expedition CK06-06</strain>
    </source>
</reference>
<dbReference type="SUPFAM" id="SSF55347">
    <property type="entry name" value="Glyceraldehyde-3-phosphate dehydrogenase-like, C-terminal domain"/>
    <property type="match status" value="1"/>
</dbReference>
<evidence type="ECO:0000313" key="3">
    <source>
        <dbReference type="EMBL" id="GAG99725.1"/>
    </source>
</evidence>
<dbReference type="InterPro" id="IPR055170">
    <property type="entry name" value="GFO_IDH_MocA-like_dom"/>
</dbReference>
<feature type="domain" description="GFO/IDH/MocA-like oxidoreductase" evidence="2">
    <location>
        <begin position="97"/>
        <end position="196"/>
    </location>
</feature>
<evidence type="ECO:0008006" key="4">
    <source>
        <dbReference type="Google" id="ProtNLM"/>
    </source>
</evidence>
<dbReference type="EMBL" id="BART01025342">
    <property type="protein sequence ID" value="GAG99725.1"/>
    <property type="molecule type" value="Genomic_DNA"/>
</dbReference>
<dbReference type="PANTHER" id="PTHR43708">
    <property type="entry name" value="CONSERVED EXPRESSED OXIDOREDUCTASE (EUROFUNG)"/>
    <property type="match status" value="1"/>
</dbReference>
<gene>
    <name evidence="3" type="ORF">S01H4_45511</name>
</gene>
<organism evidence="3">
    <name type="scientific">marine sediment metagenome</name>
    <dbReference type="NCBI Taxonomy" id="412755"/>
    <lineage>
        <taxon>unclassified sequences</taxon>
        <taxon>metagenomes</taxon>
        <taxon>ecological metagenomes</taxon>
    </lineage>
</organism>
<sequence length="281" mass="31992">NSISLYKKIKLNKDTRIYSDYKEMLDKEELDLIEILLPHHLHADATIYAAKKGIKAISVQKPMALNLEQVDEMIEECKKSQSILSIYENFMFAPHILKAKELLDEDYIGDPSSIRIKTAMGATGGWKVPESANKWREDPKMVGGAETGSPVLLDNGWHAFALAPWIFGEEIEKVFAWTGNYKGLDAPAYVMFKYKQSREHIVPQYGHMEFSLMPEMKLPSKYYSTDEFIEIIASRGIMKINQGTSIGNPMSNSAIFAPIVIVRDGKVETYSDFENDWKFSF</sequence>
<protein>
    <recommendedName>
        <fullName evidence="4">Gfo/Idh/MocA-like oxidoreductase N-terminal domain-containing protein</fullName>
    </recommendedName>
</protein>
<dbReference type="Gene3D" id="3.40.50.720">
    <property type="entry name" value="NAD(P)-binding Rossmann-like Domain"/>
    <property type="match status" value="1"/>
</dbReference>
<dbReference type="Pfam" id="PF01408">
    <property type="entry name" value="GFO_IDH_MocA"/>
    <property type="match status" value="1"/>
</dbReference>
<proteinExistence type="predicted"/>
<feature type="non-terminal residue" evidence="3">
    <location>
        <position position="1"/>
    </location>
</feature>
<dbReference type="InterPro" id="IPR000683">
    <property type="entry name" value="Gfo/Idh/MocA-like_OxRdtase_N"/>
</dbReference>